<comment type="catalytic activity">
    <reaction evidence="14">
        <text>pyruvate + ATP + H2O = phosphoenolpyruvate + AMP + phosphate + 2 H(+)</text>
        <dbReference type="Rhea" id="RHEA:11364"/>
        <dbReference type="ChEBI" id="CHEBI:15361"/>
        <dbReference type="ChEBI" id="CHEBI:15377"/>
        <dbReference type="ChEBI" id="CHEBI:15378"/>
        <dbReference type="ChEBI" id="CHEBI:30616"/>
        <dbReference type="ChEBI" id="CHEBI:43474"/>
        <dbReference type="ChEBI" id="CHEBI:58702"/>
        <dbReference type="ChEBI" id="CHEBI:456215"/>
        <dbReference type="EC" id="2.7.9.2"/>
    </reaction>
</comment>
<dbReference type="Gene3D" id="3.30.1490.20">
    <property type="entry name" value="ATP-grasp fold, A domain"/>
    <property type="match status" value="1"/>
</dbReference>
<keyword evidence="10" id="KW-0418">Kinase</keyword>
<proteinExistence type="inferred from homology"/>
<reference evidence="16" key="1">
    <citation type="submission" date="2020-04" db="EMBL/GenBank/DDBJ databases">
        <authorList>
            <person name="Zhang T."/>
        </authorList>
    </citation>
    <scope>NUCLEOTIDE SEQUENCE</scope>
    <source>
        <strain evidence="16">HKST-UBA12</strain>
    </source>
</reference>
<sequence>LSTNPQKVEQVSAGVQQLIKNANFPNTILQPITHAYRNLSGVTDKYVELSPSWTFDNGLIPEDAPQTTYDHIRGEASLLYNIKLVWASLFTVEAINHRLQQGYTGELSLGVVVRRSIQAEISGLAYSLDPYTGNEGMIIIEAILGINTDSTDLAAADLYKVDSSDLRIVEKNIVAQEKMYIRKGRADGEADPLIEVAISPEWQRRQKLEDGFITVISRLVQAITESEKKQSVQVTWAIELGRVFVTNIQEFSSPEGFPQIAADNVVGDELISAAMIAPLPDQIESRKAQRVNINLLAGEVENMVAAGDTVIDDVVEAPADIHETQLEIAAEPEERPPAAAEFGLITGLLLDASDLSNETLSKAGRFDGTFVDGTALLAHHHLTPESVIGEREKLAKLVDEIALDISTVFKLNESVLYKFSDLDEQMARQIDPGLENLPTSDGCRRFVEDPRTMFVEILALKKAINIYGVRNISTILPGPRSEEEIIQARKILSGQNLHRANQNYLLAEIATPAFAYQFCRMDAGLVDGIYIDVQQFALSMLGVKNLQSQDIELVLPQIENLIAAAKSIDHQVHIKLHSSDDKAVVLFTQLGVSQLIFEDNLRSDLIEEIKQINEQKLSRRHKPGRPPKRLVQTR</sequence>
<evidence type="ECO:0000256" key="1">
    <source>
        <dbReference type="ARBA" id="ARBA00001946"/>
    </source>
</evidence>
<dbReference type="AlphaFoldDB" id="A0A955ICJ1"/>
<dbReference type="GO" id="GO:0008986">
    <property type="term" value="F:pyruvate, water dikinase activity"/>
    <property type="evidence" value="ECO:0007669"/>
    <property type="project" value="UniProtKB-EC"/>
</dbReference>
<evidence type="ECO:0000256" key="11">
    <source>
        <dbReference type="ARBA" id="ARBA00022840"/>
    </source>
</evidence>
<dbReference type="PANTHER" id="PTHR43030:SF1">
    <property type="entry name" value="PHOSPHOENOLPYRUVATE SYNTHASE"/>
    <property type="match status" value="1"/>
</dbReference>
<keyword evidence="12" id="KW-0460">Magnesium</keyword>
<comment type="similarity">
    <text evidence="4">Belongs to the PEP-utilizing enzyme family.</text>
</comment>
<evidence type="ECO:0000256" key="14">
    <source>
        <dbReference type="ARBA" id="ARBA00047700"/>
    </source>
</evidence>
<keyword evidence="9" id="KW-0547">Nucleotide-binding</keyword>
<feature type="non-terminal residue" evidence="16">
    <location>
        <position position="1"/>
    </location>
</feature>
<evidence type="ECO:0000256" key="13">
    <source>
        <dbReference type="ARBA" id="ARBA00033470"/>
    </source>
</evidence>
<evidence type="ECO:0000256" key="2">
    <source>
        <dbReference type="ARBA" id="ARBA00002988"/>
    </source>
</evidence>
<evidence type="ECO:0000313" key="16">
    <source>
        <dbReference type="EMBL" id="MCA9378793.1"/>
    </source>
</evidence>
<dbReference type="SUPFAM" id="SSF56059">
    <property type="entry name" value="Glutathione synthetase ATP-binding domain-like"/>
    <property type="match status" value="1"/>
</dbReference>
<feature type="domain" description="Pyruvate phosphate dikinase AMP/ATP-binding" evidence="15">
    <location>
        <begin position="4"/>
        <end position="242"/>
    </location>
</feature>
<gene>
    <name evidence="16" type="ORF">KC640_00030</name>
</gene>
<comment type="cofactor">
    <cofactor evidence="1">
        <name>Mg(2+)</name>
        <dbReference type="ChEBI" id="CHEBI:18420"/>
    </cofactor>
</comment>
<evidence type="ECO:0000256" key="7">
    <source>
        <dbReference type="ARBA" id="ARBA00022679"/>
    </source>
</evidence>
<evidence type="ECO:0000259" key="15">
    <source>
        <dbReference type="Pfam" id="PF01326"/>
    </source>
</evidence>
<evidence type="ECO:0000256" key="4">
    <source>
        <dbReference type="ARBA" id="ARBA00007837"/>
    </source>
</evidence>
<keyword evidence="8" id="KW-0479">Metal-binding</keyword>
<evidence type="ECO:0000256" key="5">
    <source>
        <dbReference type="ARBA" id="ARBA00011996"/>
    </source>
</evidence>
<dbReference type="EMBL" id="JAGQLI010000003">
    <property type="protein sequence ID" value="MCA9378793.1"/>
    <property type="molecule type" value="Genomic_DNA"/>
</dbReference>
<dbReference type="InterPro" id="IPR013815">
    <property type="entry name" value="ATP_grasp_subdomain_1"/>
</dbReference>
<accession>A0A955ICJ1</accession>
<protein>
    <recommendedName>
        <fullName evidence="6">Phosphoenolpyruvate synthase</fullName>
        <ecNumber evidence="5">2.7.9.2</ecNumber>
    </recommendedName>
    <alternativeName>
        <fullName evidence="13">Pyruvate, water dikinase</fullName>
    </alternativeName>
</protein>
<evidence type="ECO:0000256" key="6">
    <source>
        <dbReference type="ARBA" id="ARBA00021623"/>
    </source>
</evidence>
<evidence type="ECO:0000256" key="3">
    <source>
        <dbReference type="ARBA" id="ARBA00004742"/>
    </source>
</evidence>
<evidence type="ECO:0000256" key="10">
    <source>
        <dbReference type="ARBA" id="ARBA00022777"/>
    </source>
</evidence>
<dbReference type="GO" id="GO:0005524">
    <property type="term" value="F:ATP binding"/>
    <property type="evidence" value="ECO:0007669"/>
    <property type="project" value="UniProtKB-KW"/>
</dbReference>
<evidence type="ECO:0000256" key="8">
    <source>
        <dbReference type="ARBA" id="ARBA00022723"/>
    </source>
</evidence>
<dbReference type="InterPro" id="IPR015813">
    <property type="entry name" value="Pyrv/PenolPyrv_kinase-like_dom"/>
</dbReference>
<name>A0A955ICJ1_9BACT</name>
<reference evidence="16" key="2">
    <citation type="journal article" date="2021" name="Microbiome">
        <title>Successional dynamics and alternative stable states in a saline activated sludge microbial community over 9 years.</title>
        <authorList>
            <person name="Wang Y."/>
            <person name="Ye J."/>
            <person name="Ju F."/>
            <person name="Liu L."/>
            <person name="Boyd J.A."/>
            <person name="Deng Y."/>
            <person name="Parks D.H."/>
            <person name="Jiang X."/>
            <person name="Yin X."/>
            <person name="Woodcroft B.J."/>
            <person name="Tyson G.W."/>
            <person name="Hugenholtz P."/>
            <person name="Polz M.F."/>
            <person name="Zhang T."/>
        </authorList>
    </citation>
    <scope>NUCLEOTIDE SEQUENCE</scope>
    <source>
        <strain evidence="16">HKST-UBA12</strain>
    </source>
</reference>
<comment type="pathway">
    <text evidence="3">Carbohydrate biosynthesis; gluconeogenesis.</text>
</comment>
<dbReference type="SUPFAM" id="SSF51621">
    <property type="entry name" value="Phosphoenolpyruvate/pyruvate domain"/>
    <property type="match status" value="1"/>
</dbReference>
<dbReference type="InterPro" id="IPR002192">
    <property type="entry name" value="PPDK_AMP/ATP-bd"/>
</dbReference>
<organism evidence="16 17">
    <name type="scientific">Candidatus Dojkabacteria bacterium</name>
    <dbReference type="NCBI Taxonomy" id="2099670"/>
    <lineage>
        <taxon>Bacteria</taxon>
        <taxon>Candidatus Dojkabacteria</taxon>
    </lineage>
</organism>
<evidence type="ECO:0000256" key="12">
    <source>
        <dbReference type="ARBA" id="ARBA00022842"/>
    </source>
</evidence>
<dbReference type="Gene3D" id="3.30.470.20">
    <property type="entry name" value="ATP-grasp fold, B domain"/>
    <property type="match status" value="1"/>
</dbReference>
<evidence type="ECO:0000313" key="17">
    <source>
        <dbReference type="Proteomes" id="UP000760819"/>
    </source>
</evidence>
<dbReference type="EC" id="2.7.9.2" evidence="5"/>
<dbReference type="InterPro" id="IPR006319">
    <property type="entry name" value="PEP_synth"/>
</dbReference>
<dbReference type="Proteomes" id="UP000760819">
    <property type="component" value="Unassembled WGS sequence"/>
</dbReference>
<dbReference type="Pfam" id="PF01326">
    <property type="entry name" value="PPDK_N"/>
    <property type="match status" value="1"/>
</dbReference>
<keyword evidence="7" id="KW-0808">Transferase</keyword>
<keyword evidence="11" id="KW-0067">ATP-binding</keyword>
<dbReference type="PANTHER" id="PTHR43030">
    <property type="entry name" value="PHOSPHOENOLPYRUVATE SYNTHASE"/>
    <property type="match status" value="1"/>
</dbReference>
<comment type="caution">
    <text evidence="16">The sequence shown here is derived from an EMBL/GenBank/DDBJ whole genome shotgun (WGS) entry which is preliminary data.</text>
</comment>
<evidence type="ECO:0000256" key="9">
    <source>
        <dbReference type="ARBA" id="ARBA00022741"/>
    </source>
</evidence>
<comment type="function">
    <text evidence="2">Catalyzes the phosphorylation of pyruvate to phosphoenolpyruvate.</text>
</comment>
<dbReference type="GO" id="GO:0046872">
    <property type="term" value="F:metal ion binding"/>
    <property type="evidence" value="ECO:0007669"/>
    <property type="project" value="UniProtKB-KW"/>
</dbReference>